<dbReference type="KEGG" id="bgj:AWC36_23220"/>
<accession>A0AAE8EUI3</accession>
<reference evidence="1 2" key="1">
    <citation type="submission" date="2016-09" db="EMBL/GenBank/DDBJ databases">
        <authorList>
            <person name="Doonan J."/>
            <person name="Pachebat J.A."/>
            <person name="Golyshin P.N."/>
            <person name="Denman S."/>
            <person name="Mcdonald J.E."/>
        </authorList>
    </citation>
    <scope>NUCLEOTIDE SEQUENCE [LARGE SCALE GENOMIC DNA]</scope>
    <source>
        <strain evidence="1 2">FRB141</strain>
    </source>
</reference>
<name>A0AAE8EUI3_9GAMM</name>
<dbReference type="RefSeq" id="WP_183096780.1">
    <property type="nucleotide sequence ID" value="NZ_CP014137.1"/>
</dbReference>
<proteinExistence type="predicted"/>
<gene>
    <name evidence="1" type="ORF">BIY26_07125</name>
</gene>
<comment type="caution">
    <text evidence="1">The sequence shown here is derived from an EMBL/GenBank/DDBJ whole genome shotgun (WGS) entry which is preliminary data.</text>
</comment>
<evidence type="ECO:0000313" key="2">
    <source>
        <dbReference type="Proteomes" id="UP000285972"/>
    </source>
</evidence>
<dbReference type="AlphaFoldDB" id="A0AAE8EUI3"/>
<dbReference type="GeneID" id="70909845"/>
<dbReference type="Proteomes" id="UP000285972">
    <property type="component" value="Unassembled WGS sequence"/>
</dbReference>
<dbReference type="EMBL" id="MJLX01000014">
    <property type="protein sequence ID" value="RLM26764.1"/>
    <property type="molecule type" value="Genomic_DNA"/>
</dbReference>
<evidence type="ECO:0000313" key="1">
    <source>
        <dbReference type="EMBL" id="RLM26764.1"/>
    </source>
</evidence>
<organism evidence="1 2">
    <name type="scientific">Brenneria goodwinii</name>
    <dbReference type="NCBI Taxonomy" id="1109412"/>
    <lineage>
        <taxon>Bacteria</taxon>
        <taxon>Pseudomonadati</taxon>
        <taxon>Pseudomonadota</taxon>
        <taxon>Gammaproteobacteria</taxon>
        <taxon>Enterobacterales</taxon>
        <taxon>Pectobacteriaceae</taxon>
        <taxon>Brenneria</taxon>
    </lineage>
</organism>
<sequence length="328" mass="36152">MSESVKPDYVDVDYDGLPIYRDPPAVPDNGVTAEHRRVIKMLLDICEAAFELADDSCQQEIDGELCHVVPDDSFAKLSDALDEIENTLPDEYEYLPNTVLQWAAVPRHALRSLLQLSGNSGQVLQHSDDEAFDRFAIACKAKLAKSRAKGRRGWDDPHLCSVESLAVMLVAHLVKGNSGTFEDVGNFAMMLHQRKANPKVLSDAVKADRFTPAERAAIDRALDGGKPVATVRIQSGRLAGNKFNLVYSPAIHDLPDDVYYLYTEPVRRSYAVPDGLRAAINKLFDNDGSRGRYSAIACGDAHREIEAMLAASPPYNGMVSKQENNYEG</sequence>
<protein>
    <submittedName>
        <fullName evidence="1">Uncharacterized protein</fullName>
    </submittedName>
</protein>